<feature type="transmembrane region" description="Helical" evidence="1">
    <location>
        <begin position="71"/>
        <end position="94"/>
    </location>
</feature>
<dbReference type="Pfam" id="PF12679">
    <property type="entry name" value="ABC2_membrane_2"/>
    <property type="match status" value="1"/>
</dbReference>
<sequence length="273" mass="30096">MNNIIEITKQTIREAFARKIFIMFAGVSSLVLILFAITFAAVGMEDLSGSIKIESNRDWGILYEVVNGIKLFIVVPLFGGGLFLSIFSASSFIPNMLEKGNIDVLLSKPISRSQIIFGKFIGGTGVVLINIAYLVLGIWIMIGLKFGVWDASFLLSIFTITFAFAVLYSLIILIGIISQSSILAMMLSYIIFFILSPILNIREQIMMLSNSKVLEIVLEGFYYIVPKTSELGTITSNIAVGGGIYDYQPIFTSAVFLILSLALSIIIFSKNDY</sequence>
<proteinExistence type="predicted"/>
<dbReference type="PANTHER" id="PTHR43471">
    <property type="entry name" value="ABC TRANSPORTER PERMEASE"/>
    <property type="match status" value="1"/>
</dbReference>
<keyword evidence="1" id="KW-0812">Transmembrane</keyword>
<dbReference type="GO" id="GO:0005886">
    <property type="term" value="C:plasma membrane"/>
    <property type="evidence" value="ECO:0007669"/>
    <property type="project" value="UniProtKB-SubCell"/>
</dbReference>
<accession>A0A0W8FXU8</accession>
<keyword evidence="1" id="KW-1133">Transmembrane helix</keyword>
<name>A0A0W8FXU8_9ZZZZ</name>
<feature type="transmembrane region" description="Helical" evidence="1">
    <location>
        <begin position="115"/>
        <end position="141"/>
    </location>
</feature>
<reference evidence="2" key="1">
    <citation type="journal article" date="2015" name="Proc. Natl. Acad. Sci. U.S.A.">
        <title>Networks of energetic and metabolic interactions define dynamics in microbial communities.</title>
        <authorList>
            <person name="Embree M."/>
            <person name="Liu J.K."/>
            <person name="Al-Bassam M.M."/>
            <person name="Zengler K."/>
        </authorList>
    </citation>
    <scope>NUCLEOTIDE SEQUENCE</scope>
</reference>
<organism evidence="2">
    <name type="scientific">hydrocarbon metagenome</name>
    <dbReference type="NCBI Taxonomy" id="938273"/>
    <lineage>
        <taxon>unclassified sequences</taxon>
        <taxon>metagenomes</taxon>
        <taxon>ecological metagenomes</taxon>
    </lineage>
</organism>
<protein>
    <recommendedName>
        <fullName evidence="3">ABC transporter permease</fullName>
    </recommendedName>
</protein>
<evidence type="ECO:0008006" key="3">
    <source>
        <dbReference type="Google" id="ProtNLM"/>
    </source>
</evidence>
<evidence type="ECO:0000256" key="1">
    <source>
        <dbReference type="SAM" id="Phobius"/>
    </source>
</evidence>
<feature type="transmembrane region" description="Helical" evidence="1">
    <location>
        <begin position="153"/>
        <end position="175"/>
    </location>
</feature>
<dbReference type="AlphaFoldDB" id="A0A0W8FXU8"/>
<feature type="transmembrane region" description="Helical" evidence="1">
    <location>
        <begin position="182"/>
        <end position="201"/>
    </location>
</feature>
<comment type="caution">
    <text evidence="2">The sequence shown here is derived from an EMBL/GenBank/DDBJ whole genome shotgun (WGS) entry which is preliminary data.</text>
</comment>
<feature type="transmembrane region" description="Helical" evidence="1">
    <location>
        <begin position="250"/>
        <end position="268"/>
    </location>
</feature>
<dbReference type="EMBL" id="LNQE01000628">
    <property type="protein sequence ID" value="KUG25674.1"/>
    <property type="molecule type" value="Genomic_DNA"/>
</dbReference>
<gene>
    <name evidence="2" type="ORF">ASZ90_004494</name>
</gene>
<keyword evidence="1" id="KW-0472">Membrane</keyword>
<evidence type="ECO:0000313" key="2">
    <source>
        <dbReference type="EMBL" id="KUG25674.1"/>
    </source>
</evidence>
<feature type="transmembrane region" description="Helical" evidence="1">
    <location>
        <begin position="20"/>
        <end position="42"/>
    </location>
</feature>
<dbReference type="GO" id="GO:0140359">
    <property type="term" value="F:ABC-type transporter activity"/>
    <property type="evidence" value="ECO:0007669"/>
    <property type="project" value="InterPro"/>
</dbReference>